<dbReference type="AlphaFoldDB" id="A0A2R6NXT3"/>
<keyword evidence="2" id="KW-1185">Reference proteome</keyword>
<comment type="caution">
    <text evidence="1">The sequence shown here is derived from an EMBL/GenBank/DDBJ whole genome shotgun (WGS) entry which is preliminary data.</text>
</comment>
<proteinExistence type="predicted"/>
<evidence type="ECO:0000313" key="2">
    <source>
        <dbReference type="Proteomes" id="UP000186601"/>
    </source>
</evidence>
<evidence type="ECO:0000313" key="1">
    <source>
        <dbReference type="EMBL" id="PSR79526.1"/>
    </source>
</evidence>
<reference evidence="1 2" key="1">
    <citation type="submission" date="2018-02" db="EMBL/GenBank/DDBJ databases">
        <title>Genome sequence of the basidiomycete white-rot fungus Phlebia centrifuga.</title>
        <authorList>
            <person name="Granchi Z."/>
            <person name="Peng M."/>
            <person name="de Vries R.P."/>
            <person name="Hilden K."/>
            <person name="Makela M.R."/>
            <person name="Grigoriev I."/>
            <person name="Riley R."/>
        </authorList>
    </citation>
    <scope>NUCLEOTIDE SEQUENCE [LARGE SCALE GENOMIC DNA]</scope>
    <source>
        <strain evidence="1 2">FBCC195</strain>
    </source>
</reference>
<gene>
    <name evidence="1" type="ORF">PHLCEN_2v6987</name>
</gene>
<dbReference type="Proteomes" id="UP000186601">
    <property type="component" value="Unassembled WGS sequence"/>
</dbReference>
<organism evidence="1 2">
    <name type="scientific">Hermanssonia centrifuga</name>
    <dbReference type="NCBI Taxonomy" id="98765"/>
    <lineage>
        <taxon>Eukaryota</taxon>
        <taxon>Fungi</taxon>
        <taxon>Dikarya</taxon>
        <taxon>Basidiomycota</taxon>
        <taxon>Agaricomycotina</taxon>
        <taxon>Agaricomycetes</taxon>
        <taxon>Polyporales</taxon>
        <taxon>Meruliaceae</taxon>
        <taxon>Hermanssonia</taxon>
    </lineage>
</organism>
<protein>
    <submittedName>
        <fullName evidence="1">Uncharacterized protein</fullName>
    </submittedName>
</protein>
<accession>A0A2R6NXT3</accession>
<sequence>MTLSKGLCDERGAIYYYRRNTSHSRTLRGGESACGSLEPPTAPIGCQRAFAKKGPMETTKSQKFRGGCPALTMPLLWGSVFCMLMEEVGVEMWFMDLWS</sequence>
<dbReference type="EMBL" id="MLYV02000693">
    <property type="protein sequence ID" value="PSR79526.1"/>
    <property type="molecule type" value="Genomic_DNA"/>
</dbReference>
<name>A0A2R6NXT3_9APHY</name>